<accession>A0A327NYF3</accession>
<organism evidence="1 2">
    <name type="scientific">Algoriphagus yeomjeoni</name>
    <dbReference type="NCBI Taxonomy" id="291403"/>
    <lineage>
        <taxon>Bacteria</taxon>
        <taxon>Pseudomonadati</taxon>
        <taxon>Bacteroidota</taxon>
        <taxon>Cytophagia</taxon>
        <taxon>Cytophagales</taxon>
        <taxon>Cyclobacteriaceae</taxon>
        <taxon>Algoriphagus</taxon>
    </lineage>
</organism>
<evidence type="ECO:0000313" key="1">
    <source>
        <dbReference type="EMBL" id="RAI84381.1"/>
    </source>
</evidence>
<keyword evidence="2" id="KW-1185">Reference proteome</keyword>
<dbReference type="EMBL" id="QLLK01000017">
    <property type="protein sequence ID" value="RAI84381.1"/>
    <property type="molecule type" value="Genomic_DNA"/>
</dbReference>
<protein>
    <submittedName>
        <fullName evidence="1">Uncharacterized protein</fullName>
    </submittedName>
</protein>
<comment type="caution">
    <text evidence="1">The sequence shown here is derived from an EMBL/GenBank/DDBJ whole genome shotgun (WGS) entry which is preliminary data.</text>
</comment>
<sequence length="51" mass="5720">MRKVMTVIYMDATAKLKNPENDNQINDWNTWCPGAKIGEVIDTELNPVAGI</sequence>
<dbReference type="AlphaFoldDB" id="A0A327NYF3"/>
<reference evidence="1 2" key="1">
    <citation type="submission" date="2018-06" db="EMBL/GenBank/DDBJ databases">
        <title>Genomic Encyclopedia of Archaeal and Bacterial Type Strains, Phase II (KMG-II): from individual species to whole genera.</title>
        <authorList>
            <person name="Goeker M."/>
        </authorList>
    </citation>
    <scope>NUCLEOTIDE SEQUENCE [LARGE SCALE GENOMIC DNA]</scope>
    <source>
        <strain evidence="1 2">DSM 23446</strain>
    </source>
</reference>
<proteinExistence type="predicted"/>
<gene>
    <name evidence="1" type="ORF">LV83_04004</name>
</gene>
<evidence type="ECO:0000313" key="2">
    <source>
        <dbReference type="Proteomes" id="UP000249610"/>
    </source>
</evidence>
<dbReference type="Proteomes" id="UP000249610">
    <property type="component" value="Unassembled WGS sequence"/>
</dbReference>
<name>A0A327NYF3_9BACT</name>
<dbReference type="RefSeq" id="WP_245947110.1">
    <property type="nucleotide sequence ID" value="NZ_QLLK01000017.1"/>
</dbReference>